<dbReference type="Proteomes" id="UP000239772">
    <property type="component" value="Unassembled WGS sequence"/>
</dbReference>
<comment type="caution">
    <text evidence="2">The sequence shown here is derived from an EMBL/GenBank/DDBJ whole genome shotgun (WGS) entry which is preliminary data.</text>
</comment>
<dbReference type="PANTHER" id="PTHR43798:SF33">
    <property type="entry name" value="HYDROLASE, PUTATIVE (AFU_ORTHOLOGUE AFUA_2G14860)-RELATED"/>
    <property type="match status" value="1"/>
</dbReference>
<dbReference type="EMBL" id="PVZS01000001">
    <property type="protein sequence ID" value="PSC07026.1"/>
    <property type="molecule type" value="Genomic_DNA"/>
</dbReference>
<proteinExistence type="predicted"/>
<feature type="domain" description="AB hydrolase-1" evidence="1">
    <location>
        <begin position="62"/>
        <end position="301"/>
    </location>
</feature>
<sequence length="326" mass="34582">MNRAAFALTLTAGVALTSAIGSIALTSVLDRRYPPRGRFVPVTGGRVHLIDRAPEGRAPAGTVLLLHGASANSGDMMMALGDRLADRYRVIAVDRPGHGWTDRPGKRADSSPARQAAVIREALSGLGIHRAVVVGHSWSGALATALALDHKDLVSGLVLLAGATHPWRGGVAWYNTAASDDRFAPIFTHTVATPATALALDAGIRAVFAPNDPPRGYAERTAVRLLLRPAEFQANAEDLTDLNAFLKRQSQRYGEITVPTSILHGEADKIVSPVLHSVAINRQIAGSRLILLPGVGHMPHHAETDLVLGEIDRVSAEARRLAQAAE</sequence>
<reference evidence="3" key="1">
    <citation type="submission" date="2018-03" db="EMBL/GenBank/DDBJ databases">
        <authorList>
            <person name="Sun L."/>
            <person name="Liu H."/>
            <person name="Chen W."/>
            <person name="Huang K."/>
            <person name="Liu W."/>
            <person name="Gao X."/>
        </authorList>
    </citation>
    <scope>NUCLEOTIDE SEQUENCE [LARGE SCALE GENOMIC DNA]</scope>
    <source>
        <strain evidence="3">SH9</strain>
    </source>
</reference>
<dbReference type="InterPro" id="IPR050266">
    <property type="entry name" value="AB_hydrolase_sf"/>
</dbReference>
<dbReference type="PRINTS" id="PR00111">
    <property type="entry name" value="ABHYDROLASE"/>
</dbReference>
<evidence type="ECO:0000313" key="3">
    <source>
        <dbReference type="Proteomes" id="UP000239772"/>
    </source>
</evidence>
<accession>A0A2T1HZ96</accession>
<gene>
    <name evidence="2" type="ORF">SLNSH_01215</name>
</gene>
<dbReference type="OrthoDB" id="9815441at2"/>
<dbReference type="PRINTS" id="PR00412">
    <property type="entry name" value="EPOXHYDRLASE"/>
</dbReference>
<dbReference type="SUPFAM" id="SSF53474">
    <property type="entry name" value="alpha/beta-Hydrolases"/>
    <property type="match status" value="1"/>
</dbReference>
<dbReference type="GO" id="GO:0016020">
    <property type="term" value="C:membrane"/>
    <property type="evidence" value="ECO:0007669"/>
    <property type="project" value="TreeGrafter"/>
</dbReference>
<dbReference type="InterPro" id="IPR000073">
    <property type="entry name" value="AB_hydrolase_1"/>
</dbReference>
<organism evidence="2 3">
    <name type="scientific">Alsobacter soli</name>
    <dbReference type="NCBI Taxonomy" id="2109933"/>
    <lineage>
        <taxon>Bacteria</taxon>
        <taxon>Pseudomonadati</taxon>
        <taxon>Pseudomonadota</taxon>
        <taxon>Alphaproteobacteria</taxon>
        <taxon>Hyphomicrobiales</taxon>
        <taxon>Alsobacteraceae</taxon>
        <taxon>Alsobacter</taxon>
    </lineage>
</organism>
<dbReference type="RefSeq" id="WP_106334811.1">
    <property type="nucleotide sequence ID" value="NZ_PVZS01000001.1"/>
</dbReference>
<dbReference type="AlphaFoldDB" id="A0A2T1HZ96"/>
<dbReference type="Pfam" id="PF00561">
    <property type="entry name" value="Abhydrolase_1"/>
    <property type="match status" value="1"/>
</dbReference>
<keyword evidence="3" id="KW-1185">Reference proteome</keyword>
<dbReference type="PANTHER" id="PTHR43798">
    <property type="entry name" value="MONOACYLGLYCEROL LIPASE"/>
    <property type="match status" value="1"/>
</dbReference>
<evidence type="ECO:0000313" key="2">
    <source>
        <dbReference type="EMBL" id="PSC07026.1"/>
    </source>
</evidence>
<dbReference type="Gene3D" id="3.40.50.1820">
    <property type="entry name" value="alpha/beta hydrolase"/>
    <property type="match status" value="1"/>
</dbReference>
<keyword evidence="2" id="KW-0378">Hydrolase</keyword>
<dbReference type="GO" id="GO:0016787">
    <property type="term" value="F:hydrolase activity"/>
    <property type="evidence" value="ECO:0007669"/>
    <property type="project" value="UniProtKB-KW"/>
</dbReference>
<name>A0A2T1HZ96_9HYPH</name>
<protein>
    <submittedName>
        <fullName evidence="2">Alpha/beta hydrolase</fullName>
    </submittedName>
</protein>
<evidence type="ECO:0000259" key="1">
    <source>
        <dbReference type="Pfam" id="PF00561"/>
    </source>
</evidence>
<dbReference type="InterPro" id="IPR000639">
    <property type="entry name" value="Epox_hydrolase-like"/>
</dbReference>
<dbReference type="InterPro" id="IPR029058">
    <property type="entry name" value="AB_hydrolase_fold"/>
</dbReference>